<keyword evidence="3" id="KW-0804">Transcription</keyword>
<dbReference type="EMBL" id="DXBY01000016">
    <property type="protein sequence ID" value="HIZ34291.1"/>
    <property type="molecule type" value="Genomic_DNA"/>
</dbReference>
<dbReference type="Pfam" id="PF00440">
    <property type="entry name" value="TetR_N"/>
    <property type="match status" value="1"/>
</dbReference>
<dbReference type="InterPro" id="IPR001647">
    <property type="entry name" value="HTH_TetR"/>
</dbReference>
<dbReference type="InterPro" id="IPR009057">
    <property type="entry name" value="Homeodomain-like_sf"/>
</dbReference>
<proteinExistence type="predicted"/>
<feature type="domain" description="HTH tetR-type" evidence="5">
    <location>
        <begin position="11"/>
        <end position="71"/>
    </location>
</feature>
<dbReference type="FunFam" id="1.10.10.60:FF:000141">
    <property type="entry name" value="TetR family transcriptional regulator"/>
    <property type="match status" value="1"/>
</dbReference>
<comment type="caution">
    <text evidence="6">The sequence shown here is derived from an EMBL/GenBank/DDBJ whole genome shotgun (WGS) entry which is preliminary data.</text>
</comment>
<reference evidence="6" key="1">
    <citation type="journal article" date="2021" name="PeerJ">
        <title>Extensive microbial diversity within the chicken gut microbiome revealed by metagenomics and culture.</title>
        <authorList>
            <person name="Gilroy R."/>
            <person name="Ravi A."/>
            <person name="Getino M."/>
            <person name="Pursley I."/>
            <person name="Horton D.L."/>
            <person name="Alikhan N.F."/>
            <person name="Baker D."/>
            <person name="Gharbi K."/>
            <person name="Hall N."/>
            <person name="Watson M."/>
            <person name="Adriaenssens E.M."/>
            <person name="Foster-Nyarko E."/>
            <person name="Jarju S."/>
            <person name="Secka A."/>
            <person name="Antonio M."/>
            <person name="Oren A."/>
            <person name="Chaudhuri R.R."/>
            <person name="La Ragione R."/>
            <person name="Hildebrand F."/>
            <person name="Pallen M.J."/>
        </authorList>
    </citation>
    <scope>NUCLEOTIDE SEQUENCE</scope>
    <source>
        <strain evidence="6">ChiGjej4B4-7305</strain>
    </source>
</reference>
<dbReference type="InterPro" id="IPR050109">
    <property type="entry name" value="HTH-type_TetR-like_transc_reg"/>
</dbReference>
<keyword evidence="2 4" id="KW-0238">DNA-binding</keyword>
<evidence type="ECO:0000313" key="7">
    <source>
        <dbReference type="Proteomes" id="UP000824037"/>
    </source>
</evidence>
<dbReference type="PROSITE" id="PS50977">
    <property type="entry name" value="HTH_TETR_2"/>
    <property type="match status" value="1"/>
</dbReference>
<dbReference type="GO" id="GO:0045892">
    <property type="term" value="P:negative regulation of DNA-templated transcription"/>
    <property type="evidence" value="ECO:0007669"/>
    <property type="project" value="UniProtKB-ARBA"/>
</dbReference>
<sequence>MDANRRERKKRATRQALVAAAVELFEEQGYDRTTISQIAEAADVSERTFYLHFPTKEDVLVGDAEEWLEPGLRALADRHRDESIRDVLSRVLDAMIETSWSSGTTDGRAADRARHALSTPAVHARVLESRFRAHSRLVEAVHAAFPDELDEVQAAAVIGSLTGAVYAASMASLSQGHSPPAMLAAMRDAAAMALATPALTPQTRTSATESGR</sequence>
<dbReference type="InterPro" id="IPR023772">
    <property type="entry name" value="DNA-bd_HTH_TetR-type_CS"/>
</dbReference>
<feature type="DNA-binding region" description="H-T-H motif" evidence="4">
    <location>
        <begin position="34"/>
        <end position="53"/>
    </location>
</feature>
<organism evidence="6 7">
    <name type="scientific">Candidatus Ruania gallistercoris</name>
    <dbReference type="NCBI Taxonomy" id="2838746"/>
    <lineage>
        <taxon>Bacteria</taxon>
        <taxon>Bacillati</taxon>
        <taxon>Actinomycetota</taxon>
        <taxon>Actinomycetes</taxon>
        <taxon>Micrococcales</taxon>
        <taxon>Ruaniaceae</taxon>
        <taxon>Ruania</taxon>
    </lineage>
</organism>
<accession>A0A9D2EBJ4</accession>
<dbReference type="PANTHER" id="PTHR30055">
    <property type="entry name" value="HTH-TYPE TRANSCRIPTIONAL REGULATOR RUTR"/>
    <property type="match status" value="1"/>
</dbReference>
<dbReference type="PRINTS" id="PR00455">
    <property type="entry name" value="HTHTETR"/>
</dbReference>
<dbReference type="PROSITE" id="PS01081">
    <property type="entry name" value="HTH_TETR_1"/>
    <property type="match status" value="1"/>
</dbReference>
<dbReference type="AlphaFoldDB" id="A0A9D2EBJ4"/>
<evidence type="ECO:0000256" key="4">
    <source>
        <dbReference type="PROSITE-ProRule" id="PRU00335"/>
    </source>
</evidence>
<gene>
    <name evidence="6" type="ORF">H9815_00820</name>
</gene>
<protein>
    <submittedName>
        <fullName evidence="6">TetR/AcrR family transcriptional regulator</fullName>
    </submittedName>
</protein>
<evidence type="ECO:0000259" key="5">
    <source>
        <dbReference type="PROSITE" id="PS50977"/>
    </source>
</evidence>
<evidence type="ECO:0000256" key="3">
    <source>
        <dbReference type="ARBA" id="ARBA00023163"/>
    </source>
</evidence>
<dbReference type="PANTHER" id="PTHR30055:SF234">
    <property type="entry name" value="HTH-TYPE TRANSCRIPTIONAL REGULATOR BETI"/>
    <property type="match status" value="1"/>
</dbReference>
<keyword evidence="1" id="KW-0805">Transcription regulation</keyword>
<dbReference type="GO" id="GO:0003700">
    <property type="term" value="F:DNA-binding transcription factor activity"/>
    <property type="evidence" value="ECO:0007669"/>
    <property type="project" value="TreeGrafter"/>
</dbReference>
<evidence type="ECO:0000313" key="6">
    <source>
        <dbReference type="EMBL" id="HIZ34291.1"/>
    </source>
</evidence>
<dbReference type="Gene3D" id="1.10.357.10">
    <property type="entry name" value="Tetracycline Repressor, domain 2"/>
    <property type="match status" value="1"/>
</dbReference>
<dbReference type="GO" id="GO:0000976">
    <property type="term" value="F:transcription cis-regulatory region binding"/>
    <property type="evidence" value="ECO:0007669"/>
    <property type="project" value="TreeGrafter"/>
</dbReference>
<evidence type="ECO:0000256" key="2">
    <source>
        <dbReference type="ARBA" id="ARBA00023125"/>
    </source>
</evidence>
<dbReference type="Proteomes" id="UP000824037">
    <property type="component" value="Unassembled WGS sequence"/>
</dbReference>
<name>A0A9D2EBJ4_9MICO</name>
<dbReference type="SUPFAM" id="SSF46689">
    <property type="entry name" value="Homeodomain-like"/>
    <property type="match status" value="1"/>
</dbReference>
<evidence type="ECO:0000256" key="1">
    <source>
        <dbReference type="ARBA" id="ARBA00023015"/>
    </source>
</evidence>
<reference evidence="6" key="2">
    <citation type="submission" date="2021-04" db="EMBL/GenBank/DDBJ databases">
        <authorList>
            <person name="Gilroy R."/>
        </authorList>
    </citation>
    <scope>NUCLEOTIDE SEQUENCE</scope>
    <source>
        <strain evidence="6">ChiGjej4B4-7305</strain>
    </source>
</reference>